<evidence type="ECO:0000256" key="5">
    <source>
        <dbReference type="ARBA" id="ARBA00022692"/>
    </source>
</evidence>
<gene>
    <name evidence="12" type="ORF">JHL22_08565</name>
</gene>
<keyword evidence="6" id="KW-0732">Signal</keyword>
<evidence type="ECO:0000256" key="3">
    <source>
        <dbReference type="ARBA" id="ARBA00021237"/>
    </source>
</evidence>
<accession>A0ABS1EE87</accession>
<evidence type="ECO:0000256" key="10">
    <source>
        <dbReference type="ARBA" id="ARBA00023288"/>
    </source>
</evidence>
<keyword evidence="8 11" id="KW-0472">Membrane</keyword>
<keyword evidence="7 11" id="KW-1133">Transmembrane helix</keyword>
<comment type="similarity">
    <text evidence="2">Belongs to the YtcA family.</text>
</comment>
<evidence type="ECO:0000313" key="12">
    <source>
        <dbReference type="EMBL" id="MBK1781268.1"/>
    </source>
</evidence>
<comment type="subcellular location">
    <subcellularLocation>
        <location evidence="1">Membrane</location>
        <topology evidence="1">Multi-pass membrane protein</topology>
    </subcellularLocation>
</comment>
<protein>
    <recommendedName>
        <fullName evidence="3">Uncharacterized protein YtcA</fullName>
    </recommendedName>
</protein>
<evidence type="ECO:0000256" key="9">
    <source>
        <dbReference type="ARBA" id="ARBA00023139"/>
    </source>
</evidence>
<dbReference type="Pfam" id="PF17090">
    <property type="entry name" value="Ytca"/>
    <property type="match status" value="1"/>
</dbReference>
<dbReference type="RefSeq" id="WP_200236004.1">
    <property type="nucleotide sequence ID" value="NZ_JAENGP010000009.1"/>
</dbReference>
<evidence type="ECO:0000313" key="13">
    <source>
        <dbReference type="Proteomes" id="UP000635316"/>
    </source>
</evidence>
<proteinExistence type="inferred from homology"/>
<feature type="transmembrane region" description="Helical" evidence="11">
    <location>
        <begin position="64"/>
        <end position="83"/>
    </location>
</feature>
<reference evidence="12 13" key="1">
    <citation type="submission" date="2020-12" db="EMBL/GenBank/DDBJ databases">
        <authorList>
            <person name="Lu T."/>
            <person name="Wang Q."/>
            <person name="Han X."/>
        </authorList>
    </citation>
    <scope>NUCLEOTIDE SEQUENCE [LARGE SCALE GENOMIC DNA]</scope>
    <source>
        <strain evidence="12 13">WQ 585</strain>
    </source>
</reference>
<evidence type="ECO:0000256" key="4">
    <source>
        <dbReference type="ARBA" id="ARBA00022475"/>
    </source>
</evidence>
<keyword evidence="4" id="KW-1003">Cell membrane</keyword>
<evidence type="ECO:0000256" key="8">
    <source>
        <dbReference type="ARBA" id="ARBA00023136"/>
    </source>
</evidence>
<evidence type="ECO:0000256" key="2">
    <source>
        <dbReference type="ARBA" id="ARBA00008208"/>
    </source>
</evidence>
<evidence type="ECO:0000256" key="1">
    <source>
        <dbReference type="ARBA" id="ARBA00004141"/>
    </source>
</evidence>
<evidence type="ECO:0000256" key="7">
    <source>
        <dbReference type="ARBA" id="ARBA00022989"/>
    </source>
</evidence>
<keyword evidence="5 11" id="KW-0812">Transmembrane</keyword>
<evidence type="ECO:0000256" key="11">
    <source>
        <dbReference type="SAM" id="Phobius"/>
    </source>
</evidence>
<feature type="transmembrane region" description="Helical" evidence="11">
    <location>
        <begin position="29"/>
        <end position="52"/>
    </location>
</feature>
<keyword evidence="10" id="KW-0449">Lipoprotein</keyword>
<dbReference type="EMBL" id="JAENGP010000009">
    <property type="protein sequence ID" value="MBK1781268.1"/>
    <property type="molecule type" value="Genomic_DNA"/>
</dbReference>
<keyword evidence="9" id="KW-0564">Palmitate</keyword>
<comment type="caution">
    <text evidence="12">The sequence shown here is derived from an EMBL/GenBank/DDBJ whole genome shotgun (WGS) entry which is preliminary data.</text>
</comment>
<dbReference type="InterPro" id="IPR031381">
    <property type="entry name" value="YtcA"/>
</dbReference>
<sequence>MPRIVMLWLVTVMLAGCANAPSVYAFGSYFPSWLLCAFIGIIGAVVVRVVFIRLQLDDALPLRLLVYICVALIIAIATSLAFFST</sequence>
<evidence type="ECO:0000256" key="6">
    <source>
        <dbReference type="ARBA" id="ARBA00022729"/>
    </source>
</evidence>
<organism evidence="12 13">
    <name type="scientific">Advenella mandrilli</name>
    <dbReference type="NCBI Taxonomy" id="2800330"/>
    <lineage>
        <taxon>Bacteria</taxon>
        <taxon>Pseudomonadati</taxon>
        <taxon>Pseudomonadota</taxon>
        <taxon>Betaproteobacteria</taxon>
        <taxon>Burkholderiales</taxon>
        <taxon>Alcaligenaceae</taxon>
    </lineage>
</organism>
<dbReference type="Proteomes" id="UP000635316">
    <property type="component" value="Unassembled WGS sequence"/>
</dbReference>
<dbReference type="PROSITE" id="PS51257">
    <property type="entry name" value="PROKAR_LIPOPROTEIN"/>
    <property type="match status" value="1"/>
</dbReference>
<name>A0ABS1EE87_9BURK</name>
<keyword evidence="13" id="KW-1185">Reference proteome</keyword>